<name>A0ABY3VMP2_9MYCO</name>
<dbReference type="InterPro" id="IPR011004">
    <property type="entry name" value="Trimer_LpxA-like_sf"/>
</dbReference>
<dbReference type="RefSeq" id="WP_240262469.1">
    <property type="nucleotide sequence ID" value="NZ_CP092488.2"/>
</dbReference>
<evidence type="ECO:0008006" key="3">
    <source>
        <dbReference type="Google" id="ProtNLM"/>
    </source>
</evidence>
<accession>A0ABY3VMP2</accession>
<dbReference type="EMBL" id="CP092488">
    <property type="protein sequence ID" value="UMB70708.1"/>
    <property type="molecule type" value="Genomic_DNA"/>
</dbReference>
<evidence type="ECO:0000313" key="1">
    <source>
        <dbReference type="EMBL" id="UMB70708.1"/>
    </source>
</evidence>
<dbReference type="SUPFAM" id="SSF51161">
    <property type="entry name" value="Trimeric LpxA-like enzymes"/>
    <property type="match status" value="1"/>
</dbReference>
<protein>
    <recommendedName>
        <fullName evidence="3">Acetyltransferase</fullName>
    </recommendedName>
</protein>
<dbReference type="Gene3D" id="2.160.10.10">
    <property type="entry name" value="Hexapeptide repeat proteins"/>
    <property type="match status" value="1"/>
</dbReference>
<evidence type="ECO:0000313" key="2">
    <source>
        <dbReference type="Proteomes" id="UP001055336"/>
    </source>
</evidence>
<dbReference type="Proteomes" id="UP001055336">
    <property type="component" value="Chromosome"/>
</dbReference>
<keyword evidence="2" id="KW-1185">Reference proteome</keyword>
<gene>
    <name evidence="1" type="ORF">MKK62_05210</name>
</gene>
<reference evidence="1" key="1">
    <citation type="submission" date="2022-08" db="EMBL/GenBank/DDBJ databases">
        <title>Whole genome sequencing of non-tuberculosis mycobacteria type-strains.</title>
        <authorList>
            <person name="Igarashi Y."/>
            <person name="Osugi A."/>
            <person name="Mitarai S."/>
        </authorList>
    </citation>
    <scope>NUCLEOTIDE SEQUENCE</scope>
    <source>
        <strain evidence="1">DSM 45127</strain>
    </source>
</reference>
<organism evidence="1 2">
    <name type="scientific">Mycobacterium paraterrae</name>
    <dbReference type="NCBI Taxonomy" id="577492"/>
    <lineage>
        <taxon>Bacteria</taxon>
        <taxon>Bacillati</taxon>
        <taxon>Actinomycetota</taxon>
        <taxon>Actinomycetes</taxon>
        <taxon>Mycobacteriales</taxon>
        <taxon>Mycobacteriaceae</taxon>
        <taxon>Mycobacterium</taxon>
    </lineage>
</organism>
<proteinExistence type="predicted"/>
<sequence length="254" mass="27413">MIQTLLWLLPAFRLKNRLLGRYGHDIHPSAHLGPNLVVGVRKFQIGANAAIGPFNVIRGMGLVRMSEYAIINSWNWISAHPIYQTIDPEAGTLFLGTCARIGSRNYLDSSGTIVVKAFAYVGGNKCVLQTHEPHFATDEQSVGRITVGHHSMVGTRAVLLKGAALPDQSLLAANSTLVSGKSDGHQGLYAGAPAVWRRPVDGEWFTRNTYTMGGHLIEEPMGVLPEDLDHDGSPVVADRTVVIELSGGQRASGE</sequence>